<proteinExistence type="predicted"/>
<dbReference type="AlphaFoldDB" id="A0A5S4YH27"/>
<accession>A0A5S4YH27</accession>
<dbReference type="RefSeq" id="WP_148742422.1">
    <property type="nucleotide sequence ID" value="NZ_VSTH01000091.1"/>
</dbReference>
<evidence type="ECO:0000313" key="3">
    <source>
        <dbReference type="Proteomes" id="UP000324797"/>
    </source>
</evidence>
<reference evidence="2 3" key="1">
    <citation type="submission" date="2019-08" db="EMBL/GenBank/DDBJ databases">
        <title>Bradyrhizobium hipponensis sp. nov., a rhizobium isolated from a Lupinus angustifolius root nodule in Tunisia.</title>
        <authorList>
            <person name="Off K."/>
            <person name="Rejili M."/>
            <person name="Mars M."/>
            <person name="Brachmann A."/>
            <person name="Marin M."/>
        </authorList>
    </citation>
    <scope>NUCLEOTIDE SEQUENCE [LARGE SCALE GENOMIC DNA]</scope>
    <source>
        <strain evidence="3">aSej3</strain>
    </source>
</reference>
<feature type="domain" description="ABC-three component systems C-terminal" evidence="1">
    <location>
        <begin position="228"/>
        <end position="355"/>
    </location>
</feature>
<protein>
    <recommendedName>
        <fullName evidence="1">ABC-three component systems C-terminal domain-containing protein</fullName>
    </recommendedName>
</protein>
<comment type="caution">
    <text evidence="2">The sequence shown here is derived from an EMBL/GenBank/DDBJ whole genome shotgun (WGS) entry which is preliminary data.</text>
</comment>
<dbReference type="EMBL" id="VSTH01000091">
    <property type="protein sequence ID" value="TYO63730.1"/>
    <property type="molecule type" value="Genomic_DNA"/>
</dbReference>
<dbReference type="Pfam" id="PF20282">
    <property type="entry name" value="CTD6"/>
    <property type="match status" value="1"/>
</dbReference>
<evidence type="ECO:0000313" key="2">
    <source>
        <dbReference type="EMBL" id="TYO63730.1"/>
    </source>
</evidence>
<evidence type="ECO:0000259" key="1">
    <source>
        <dbReference type="Pfam" id="PF20282"/>
    </source>
</evidence>
<dbReference type="Proteomes" id="UP000324797">
    <property type="component" value="Unassembled WGS sequence"/>
</dbReference>
<name>A0A5S4YH27_9BRAD</name>
<sequence>MQGFAPIVLPTATTVVAAHQVTNGPPIAAIARIRLYSAEEWEAFTNEWAHYFFQGKTVVRFTGAGDKGVDIAVFDPGQDFTGVWDGYQCKHYDDPLRPSDIYVELGKVLWFSFSGEYSTPRSHTFIAPCGIGTKLNSLLMNPDKLRQELIANWDKHCRTEITNAQEIPLQGAFLDYVNAFDFAIFKGKQPLALIDEHRASPYHATRFGGGLPARPVTSSPPAAIAADETKYVEQLYLAYGDHLKKPVASIADLGKPALREHFSRQREAFYQAEALRVFVRDKVEPGTFERLQDEIYAGVVDTKDGDHPDGYKRVVAVTKAAQEMSITANPIAPIAQTQDRHGICHQLANDDKLKWTR</sequence>
<dbReference type="InterPro" id="IPR046914">
    <property type="entry name" value="ABC-3C_CTD6"/>
</dbReference>
<gene>
    <name evidence="2" type="ORF">FXV83_25760</name>
</gene>
<keyword evidence="3" id="KW-1185">Reference proteome</keyword>
<organism evidence="2 3">
    <name type="scientific">Bradyrhizobium hipponense</name>
    <dbReference type="NCBI Taxonomy" id="2605638"/>
    <lineage>
        <taxon>Bacteria</taxon>
        <taxon>Pseudomonadati</taxon>
        <taxon>Pseudomonadota</taxon>
        <taxon>Alphaproteobacteria</taxon>
        <taxon>Hyphomicrobiales</taxon>
        <taxon>Nitrobacteraceae</taxon>
        <taxon>Bradyrhizobium</taxon>
    </lineage>
</organism>